<keyword evidence="7 11" id="KW-0067">ATP-binding</keyword>
<dbReference type="Gene3D" id="3.60.110.10">
    <property type="entry name" value="Carbon-nitrogen hydrolase"/>
    <property type="match status" value="1"/>
</dbReference>
<evidence type="ECO:0000256" key="2">
    <source>
        <dbReference type="ARBA" id="ARBA00007145"/>
    </source>
</evidence>
<evidence type="ECO:0000256" key="11">
    <source>
        <dbReference type="PIRNR" id="PIRNR006630"/>
    </source>
</evidence>
<dbReference type="Gene3D" id="3.40.50.620">
    <property type="entry name" value="HUPs"/>
    <property type="match status" value="1"/>
</dbReference>
<evidence type="ECO:0000313" key="14">
    <source>
        <dbReference type="Proteomes" id="UP000827092"/>
    </source>
</evidence>
<dbReference type="Proteomes" id="UP000827092">
    <property type="component" value="Unassembled WGS sequence"/>
</dbReference>
<accession>A0AAV6UK69</accession>
<protein>
    <recommendedName>
        <fullName evidence="4 11">Glutamine-dependent NAD(+) synthetase</fullName>
        <ecNumber evidence="3 11">6.3.5.1</ecNumber>
    </recommendedName>
    <alternativeName>
        <fullName evidence="9 11">NAD(+) synthase [glutamine-hydrolyzing]</fullName>
    </alternativeName>
</protein>
<dbReference type="FunFam" id="3.60.110.10:FF:000003">
    <property type="entry name" value="Glutamine-dependent NAD(+) synthetase"/>
    <property type="match status" value="1"/>
</dbReference>
<keyword evidence="6 11" id="KW-0547">Nucleotide-binding</keyword>
<dbReference type="FunFam" id="3.40.50.620:FF:000036">
    <property type="entry name" value="Glutamine-dependent NAD(+) synthetase"/>
    <property type="match status" value="1"/>
</dbReference>
<evidence type="ECO:0000256" key="8">
    <source>
        <dbReference type="ARBA" id="ARBA00023027"/>
    </source>
</evidence>
<organism evidence="13 14">
    <name type="scientific">Oedothorax gibbosus</name>
    <dbReference type="NCBI Taxonomy" id="931172"/>
    <lineage>
        <taxon>Eukaryota</taxon>
        <taxon>Metazoa</taxon>
        <taxon>Ecdysozoa</taxon>
        <taxon>Arthropoda</taxon>
        <taxon>Chelicerata</taxon>
        <taxon>Arachnida</taxon>
        <taxon>Araneae</taxon>
        <taxon>Araneomorphae</taxon>
        <taxon>Entelegynae</taxon>
        <taxon>Araneoidea</taxon>
        <taxon>Linyphiidae</taxon>
        <taxon>Erigoninae</taxon>
        <taxon>Oedothorax</taxon>
    </lineage>
</organism>
<dbReference type="SUPFAM" id="SSF52402">
    <property type="entry name" value="Adenine nucleotide alpha hydrolases-like"/>
    <property type="match status" value="1"/>
</dbReference>
<reference evidence="13 14" key="1">
    <citation type="journal article" date="2022" name="Nat. Ecol. Evol.">
        <title>A masculinizing supergene underlies an exaggerated male reproductive morph in a spider.</title>
        <authorList>
            <person name="Hendrickx F."/>
            <person name="De Corte Z."/>
            <person name="Sonet G."/>
            <person name="Van Belleghem S.M."/>
            <person name="Kostlbacher S."/>
            <person name="Vangestel C."/>
        </authorList>
    </citation>
    <scope>NUCLEOTIDE SEQUENCE [LARGE SCALE GENOMIC DNA]</scope>
    <source>
        <strain evidence="13">W744_W776</strain>
    </source>
</reference>
<dbReference type="CDD" id="cd07570">
    <property type="entry name" value="GAT_Gln-NAD-synth"/>
    <property type="match status" value="1"/>
</dbReference>
<feature type="domain" description="CN hydrolase" evidence="12">
    <location>
        <begin position="5"/>
        <end position="275"/>
    </location>
</feature>
<comment type="similarity">
    <text evidence="2 11">In the C-terminal section; belongs to the NAD synthetase family.</text>
</comment>
<dbReference type="PANTHER" id="PTHR23090:SF9">
    <property type="entry name" value="GLUTAMINE-DEPENDENT NAD(+) SYNTHETASE"/>
    <property type="match status" value="1"/>
</dbReference>
<evidence type="ECO:0000313" key="13">
    <source>
        <dbReference type="EMBL" id="KAG8184684.1"/>
    </source>
</evidence>
<dbReference type="InterPro" id="IPR003010">
    <property type="entry name" value="C-N_Hydrolase"/>
</dbReference>
<dbReference type="InterPro" id="IPR022310">
    <property type="entry name" value="NAD/GMP_synthase"/>
</dbReference>
<dbReference type="InterPro" id="IPR014729">
    <property type="entry name" value="Rossmann-like_a/b/a_fold"/>
</dbReference>
<dbReference type="EC" id="6.3.5.1" evidence="3 11"/>
<dbReference type="GO" id="GO:0005737">
    <property type="term" value="C:cytoplasm"/>
    <property type="evidence" value="ECO:0007669"/>
    <property type="project" value="InterPro"/>
</dbReference>
<dbReference type="PROSITE" id="PS50263">
    <property type="entry name" value="CN_HYDROLASE"/>
    <property type="match status" value="1"/>
</dbReference>
<comment type="pathway">
    <text evidence="1 11">Cofactor biosynthesis; NAD(+) biosynthesis; NAD(+) from deamido-NAD(+) (L-Gln route): step 1/1.</text>
</comment>
<dbReference type="NCBIfam" id="TIGR00552">
    <property type="entry name" value="nadE"/>
    <property type="match status" value="1"/>
</dbReference>
<proteinExistence type="inferred from homology"/>
<sequence length="713" mass="79695">MGRKAILATCTLNQWAMDFSGNCDRILESIKQAKAGGATYRSGPELEITGYSCGDHFYESDTLLHSWEVLAKLISDPVSTGIIVDVGMPVMHKNVTYNCRVVFLNKKILLIRPKSMLCDSGCYRESRWFTAWSKIRQTEEYFLPKIIQDVCSQKTVLIGDAVIATSDTCIGFEICEELWNPQSTHIPLSLDGVEIISNGSAGYHELRKAHILVDLVKSATAKCGGVYLFSNLRGCDGERNYFHGCSHIAINGQMVGIGKQFSLQDVEVVTAALDLDDVRSYRNNMGSRNVTASSSCAYTRVHVDFALSSDDLFLPPSEPKEWVYHTPEEEISMGPACWLWDYLRRSGRGGFLLPLSGGADSSSSAVIVHSMCSIVCQAIDDGDTAVLQDLRKIIGDPTYKPYNAKELCNQVLVTCYMGTKNSSEETLQRAKDLASQIGSNHMKIQIDTIIDAILTVVMLATGITPKFRAYGGTERENLVLQDVQARIRMVIAYFFAELVLWTKNRTGGLLVLGSSNFEESLTGYLTKYDNSSADVNPIGSISKKDLKSFLKYAMFKFNLPALSEVLDAKPTAELEPLREGKPIQTDEEDLGMTYEELNIYGKLRKPRGCGPYSMFCNLINSWSKTIEVQEVADKVKHFFQTYSENRHKMTVITPAYHAETYSSDDNRNDQRPFLYNVKWDWQFRAIDESVKAYLEKMKESGGNSAELCAIKLN</sequence>
<name>A0AAV6UK69_9ARAC</name>
<keyword evidence="8 11" id="KW-0520">NAD</keyword>
<dbReference type="InterPro" id="IPR014445">
    <property type="entry name" value="Gln-dep_NAD_synthase"/>
</dbReference>
<evidence type="ECO:0000256" key="1">
    <source>
        <dbReference type="ARBA" id="ARBA00005188"/>
    </source>
</evidence>
<dbReference type="AlphaFoldDB" id="A0AAV6UK69"/>
<dbReference type="GO" id="GO:0003952">
    <property type="term" value="F:NAD+ synthase (glutamine-hydrolyzing) activity"/>
    <property type="evidence" value="ECO:0007669"/>
    <property type="project" value="UniProtKB-UniRule"/>
</dbReference>
<dbReference type="Pfam" id="PF00795">
    <property type="entry name" value="CN_hydrolase"/>
    <property type="match status" value="1"/>
</dbReference>
<dbReference type="GO" id="GO:0005524">
    <property type="term" value="F:ATP binding"/>
    <property type="evidence" value="ECO:0007669"/>
    <property type="project" value="UniProtKB-UniRule"/>
</dbReference>
<dbReference type="InterPro" id="IPR036526">
    <property type="entry name" value="C-N_Hydrolase_sf"/>
</dbReference>
<evidence type="ECO:0000256" key="7">
    <source>
        <dbReference type="ARBA" id="ARBA00022840"/>
    </source>
</evidence>
<keyword evidence="14" id="KW-1185">Reference proteome</keyword>
<evidence type="ECO:0000256" key="6">
    <source>
        <dbReference type="ARBA" id="ARBA00022741"/>
    </source>
</evidence>
<dbReference type="CDD" id="cd00553">
    <property type="entry name" value="NAD_synthase"/>
    <property type="match status" value="1"/>
</dbReference>
<dbReference type="SUPFAM" id="SSF56317">
    <property type="entry name" value="Carbon-nitrogen hydrolase"/>
    <property type="match status" value="1"/>
</dbReference>
<keyword evidence="5 11" id="KW-0436">Ligase</keyword>
<gene>
    <name evidence="13" type="ORF">JTE90_013077</name>
</gene>
<dbReference type="InterPro" id="IPR003694">
    <property type="entry name" value="NAD_synthase"/>
</dbReference>
<evidence type="ECO:0000256" key="10">
    <source>
        <dbReference type="ARBA" id="ARBA00052340"/>
    </source>
</evidence>
<evidence type="ECO:0000256" key="4">
    <source>
        <dbReference type="ARBA" id="ARBA00017309"/>
    </source>
</evidence>
<dbReference type="Pfam" id="PF02540">
    <property type="entry name" value="NAD_synthase"/>
    <property type="match status" value="1"/>
</dbReference>
<comment type="catalytic activity">
    <reaction evidence="10 11">
        <text>deamido-NAD(+) + L-glutamine + ATP + H2O = L-glutamate + AMP + diphosphate + NAD(+) + H(+)</text>
        <dbReference type="Rhea" id="RHEA:24384"/>
        <dbReference type="ChEBI" id="CHEBI:15377"/>
        <dbReference type="ChEBI" id="CHEBI:15378"/>
        <dbReference type="ChEBI" id="CHEBI:29985"/>
        <dbReference type="ChEBI" id="CHEBI:30616"/>
        <dbReference type="ChEBI" id="CHEBI:33019"/>
        <dbReference type="ChEBI" id="CHEBI:57540"/>
        <dbReference type="ChEBI" id="CHEBI:58359"/>
        <dbReference type="ChEBI" id="CHEBI:58437"/>
        <dbReference type="ChEBI" id="CHEBI:456215"/>
        <dbReference type="EC" id="6.3.5.1"/>
    </reaction>
</comment>
<evidence type="ECO:0000256" key="3">
    <source>
        <dbReference type="ARBA" id="ARBA00012743"/>
    </source>
</evidence>
<evidence type="ECO:0000259" key="12">
    <source>
        <dbReference type="PROSITE" id="PS50263"/>
    </source>
</evidence>
<comment type="caution">
    <text evidence="13">The sequence shown here is derived from an EMBL/GenBank/DDBJ whole genome shotgun (WGS) entry which is preliminary data.</text>
</comment>
<dbReference type="GO" id="GO:0004359">
    <property type="term" value="F:glutaminase activity"/>
    <property type="evidence" value="ECO:0007669"/>
    <property type="project" value="InterPro"/>
</dbReference>
<dbReference type="PIRSF" id="PIRSF006630">
    <property type="entry name" value="NADS_GAT"/>
    <property type="match status" value="1"/>
</dbReference>
<evidence type="ECO:0000256" key="9">
    <source>
        <dbReference type="ARBA" id="ARBA00030681"/>
    </source>
</evidence>
<dbReference type="EMBL" id="JAFNEN010000364">
    <property type="protein sequence ID" value="KAG8184684.1"/>
    <property type="molecule type" value="Genomic_DNA"/>
</dbReference>
<dbReference type="GO" id="GO:0009435">
    <property type="term" value="P:NAD+ biosynthetic process"/>
    <property type="evidence" value="ECO:0007669"/>
    <property type="project" value="UniProtKB-UniRule"/>
</dbReference>
<evidence type="ECO:0000256" key="5">
    <source>
        <dbReference type="ARBA" id="ARBA00022598"/>
    </source>
</evidence>
<dbReference type="PANTHER" id="PTHR23090">
    <property type="entry name" value="NH 3 /GLUTAMINE-DEPENDENT NAD + SYNTHETASE"/>
    <property type="match status" value="1"/>
</dbReference>
<dbReference type="HAMAP" id="MF_02090">
    <property type="entry name" value="NadE_glutamine_dep"/>
    <property type="match status" value="1"/>
</dbReference>